<dbReference type="RefSeq" id="WP_265788317.1">
    <property type="nucleotide sequence ID" value="NZ_BAABRS010000001.1"/>
</dbReference>
<reference evidence="2 3" key="1">
    <citation type="submission" date="2021-11" db="EMBL/GenBank/DDBJ databases">
        <title>Aliifidinibius sp. nov., a new bacterium isolated from saline soil.</title>
        <authorList>
            <person name="Galisteo C."/>
            <person name="De La Haba R."/>
            <person name="Sanchez-Porro C."/>
            <person name="Ventosa A."/>
        </authorList>
    </citation>
    <scope>NUCLEOTIDE SEQUENCE [LARGE SCALE GENOMIC DNA]</scope>
    <source>
        <strain evidence="2 3">KACC 190600</strain>
    </source>
</reference>
<organism evidence="2 3">
    <name type="scientific">Fodinibius salicampi</name>
    <dbReference type="NCBI Taxonomy" id="1920655"/>
    <lineage>
        <taxon>Bacteria</taxon>
        <taxon>Pseudomonadati</taxon>
        <taxon>Balneolota</taxon>
        <taxon>Balneolia</taxon>
        <taxon>Balneolales</taxon>
        <taxon>Balneolaceae</taxon>
        <taxon>Fodinibius</taxon>
    </lineage>
</organism>
<evidence type="ECO:0000313" key="2">
    <source>
        <dbReference type="EMBL" id="MCW9712388.1"/>
    </source>
</evidence>
<evidence type="ECO:0000313" key="3">
    <source>
        <dbReference type="Proteomes" id="UP001207337"/>
    </source>
</evidence>
<comment type="caution">
    <text evidence="2">The sequence shown here is derived from an EMBL/GenBank/DDBJ whole genome shotgun (WGS) entry which is preliminary data.</text>
</comment>
<proteinExistence type="predicted"/>
<sequence>MRRFILILPVILIVGLMNIQAQPTAKNYQNNAGDSLKISGDVDRSSLDQMPIYNPKDSDAKILHYKPKGFTYDMPVIGQADSLSSNKEFSLDLGKNLFDQWPSNIKEDQEEDSTENKKVGSRY</sequence>
<dbReference type="EMBL" id="JAJNDC010000001">
    <property type="protein sequence ID" value="MCW9712388.1"/>
    <property type="molecule type" value="Genomic_DNA"/>
</dbReference>
<gene>
    <name evidence="2" type="ORF">LQ318_05655</name>
</gene>
<keyword evidence="3" id="KW-1185">Reference proteome</keyword>
<protein>
    <submittedName>
        <fullName evidence="2">Uncharacterized protein</fullName>
    </submittedName>
</protein>
<accession>A0ABT3PX08</accession>
<feature type="region of interest" description="Disordered" evidence="1">
    <location>
        <begin position="102"/>
        <end position="123"/>
    </location>
</feature>
<feature type="compositionally biased region" description="Basic and acidic residues" evidence="1">
    <location>
        <begin position="114"/>
        <end position="123"/>
    </location>
</feature>
<name>A0ABT3PX08_9BACT</name>
<dbReference type="Proteomes" id="UP001207337">
    <property type="component" value="Unassembled WGS sequence"/>
</dbReference>
<evidence type="ECO:0000256" key="1">
    <source>
        <dbReference type="SAM" id="MobiDB-lite"/>
    </source>
</evidence>